<comment type="caution">
    <text evidence="3">The sequence shown here is derived from an EMBL/GenBank/DDBJ whole genome shotgun (WGS) entry which is preliminary data.</text>
</comment>
<dbReference type="PROSITE" id="PS51318">
    <property type="entry name" value="TAT"/>
    <property type="match status" value="1"/>
</dbReference>
<dbReference type="Pfam" id="PF03401">
    <property type="entry name" value="TctC"/>
    <property type="match status" value="1"/>
</dbReference>
<dbReference type="CDD" id="cd13578">
    <property type="entry name" value="PBP2_Bug27"/>
    <property type="match status" value="1"/>
</dbReference>
<dbReference type="InterPro" id="IPR005064">
    <property type="entry name" value="BUG"/>
</dbReference>
<evidence type="ECO:0000256" key="1">
    <source>
        <dbReference type="ARBA" id="ARBA00006987"/>
    </source>
</evidence>
<dbReference type="RefSeq" id="WP_088604614.1">
    <property type="nucleotide sequence ID" value="NZ_NJIH01000009.1"/>
</dbReference>
<accession>A0A225MF66</accession>
<dbReference type="OrthoDB" id="8678477at2"/>
<dbReference type="EMBL" id="NJIH01000009">
    <property type="protein sequence ID" value="OWT57609.1"/>
    <property type="molecule type" value="Genomic_DNA"/>
</dbReference>
<name>A0A225MF66_9BURK</name>
<dbReference type="PIRSF" id="PIRSF017082">
    <property type="entry name" value="YflP"/>
    <property type="match status" value="1"/>
</dbReference>
<protein>
    <recommendedName>
        <fullName evidence="5">LacI family transcriptional regulator</fullName>
    </recommendedName>
</protein>
<organism evidence="3 4">
    <name type="scientific">Candidimonas nitroreducens</name>
    <dbReference type="NCBI Taxonomy" id="683354"/>
    <lineage>
        <taxon>Bacteria</taxon>
        <taxon>Pseudomonadati</taxon>
        <taxon>Pseudomonadota</taxon>
        <taxon>Betaproteobacteria</taxon>
        <taxon>Burkholderiales</taxon>
        <taxon>Alcaligenaceae</taxon>
        <taxon>Candidimonas</taxon>
    </lineage>
</organism>
<dbReference type="AlphaFoldDB" id="A0A225MF66"/>
<dbReference type="PANTHER" id="PTHR42928">
    <property type="entry name" value="TRICARBOXYLATE-BINDING PROTEIN"/>
    <property type="match status" value="1"/>
</dbReference>
<keyword evidence="4" id="KW-1185">Reference proteome</keyword>
<dbReference type="Gene3D" id="3.40.190.150">
    <property type="entry name" value="Bordetella uptake gene, domain 1"/>
    <property type="match status" value="1"/>
</dbReference>
<dbReference type="InterPro" id="IPR006311">
    <property type="entry name" value="TAT_signal"/>
</dbReference>
<feature type="chain" id="PRO_5012126762" description="LacI family transcriptional regulator" evidence="2">
    <location>
        <begin position="27"/>
        <end position="328"/>
    </location>
</feature>
<evidence type="ECO:0000313" key="4">
    <source>
        <dbReference type="Proteomes" id="UP000214603"/>
    </source>
</evidence>
<dbReference type="Proteomes" id="UP000214603">
    <property type="component" value="Unassembled WGS sequence"/>
</dbReference>
<evidence type="ECO:0008006" key="5">
    <source>
        <dbReference type="Google" id="ProtNLM"/>
    </source>
</evidence>
<dbReference type="SUPFAM" id="SSF53850">
    <property type="entry name" value="Periplasmic binding protein-like II"/>
    <property type="match status" value="1"/>
</dbReference>
<feature type="signal peptide" evidence="2">
    <location>
        <begin position="1"/>
        <end position="26"/>
    </location>
</feature>
<evidence type="ECO:0000313" key="3">
    <source>
        <dbReference type="EMBL" id="OWT57609.1"/>
    </source>
</evidence>
<gene>
    <name evidence="3" type="ORF">CEY11_17105</name>
</gene>
<dbReference type="PANTHER" id="PTHR42928:SF5">
    <property type="entry name" value="BLR1237 PROTEIN"/>
    <property type="match status" value="1"/>
</dbReference>
<proteinExistence type="inferred from homology"/>
<evidence type="ECO:0000256" key="2">
    <source>
        <dbReference type="SAM" id="SignalP"/>
    </source>
</evidence>
<dbReference type="Gene3D" id="3.40.190.10">
    <property type="entry name" value="Periplasmic binding protein-like II"/>
    <property type="match status" value="1"/>
</dbReference>
<reference evidence="4" key="1">
    <citation type="submission" date="2017-06" db="EMBL/GenBank/DDBJ databases">
        <title>Herbaspirillum phytohormonus sp. nov., isolated from the root nodule of Robinia pseudoacacia in lead-zinc mine.</title>
        <authorList>
            <person name="Fan M."/>
            <person name="Lin Y."/>
        </authorList>
    </citation>
    <scope>NUCLEOTIDE SEQUENCE [LARGE SCALE GENOMIC DNA]</scope>
    <source>
        <strain evidence="4">SC-089</strain>
    </source>
</reference>
<keyword evidence="2" id="KW-0732">Signal</keyword>
<sequence length="328" mass="34619">MQKSRRSLLKAFSAWPAVVLCPIAQAAENYPAKPIRFIVPFSAGGGADIVARAIAKALGEESSDQIVIDNRTGAAGIIGMQLAAQSAPDGYTIVLGQTGPMSINPWLYKNLSYDPDKDFAPITLTTVYPYVLVVNPSIAATSLKELIALARSRPNQLSFASAGTGSANHLAGELFEMMAHVSLLHVPYNAGAPAITATIGGQVSMVFGDMVSVMPFVKSGMLRAIAVTSAKRAGIAPDVPTLAEAGLPGYEAIGWHGVLAPAGTPDPIINKLNKQIVQALRTPEMRRRLAKQGAEPAGDTPAEFGRFLRADREKWGKVIKSAHIRLGG</sequence>
<dbReference type="InterPro" id="IPR042100">
    <property type="entry name" value="Bug_dom1"/>
</dbReference>
<comment type="similarity">
    <text evidence="1">Belongs to the UPF0065 (bug) family.</text>
</comment>